<proteinExistence type="predicted"/>
<gene>
    <name evidence="2" type="ORF">E1301_Tti005374</name>
</gene>
<comment type="caution">
    <text evidence="2">The sequence shown here is derived from an EMBL/GenBank/DDBJ whole genome shotgun (WGS) entry which is preliminary data.</text>
</comment>
<dbReference type="Gene3D" id="1.10.510.10">
    <property type="entry name" value="Transferase(Phosphotransferase) domain 1"/>
    <property type="match status" value="1"/>
</dbReference>
<reference evidence="2 3" key="1">
    <citation type="journal article" date="2019" name="Mol. Ecol. Resour.">
        <title>Chromosome-level genome assembly of Triplophysa tibetana, a fish adapted to the harsh high-altitude environment of the Tibetan Plateau.</title>
        <authorList>
            <person name="Yang X."/>
            <person name="Liu H."/>
            <person name="Ma Z."/>
            <person name="Zou Y."/>
            <person name="Zou M."/>
            <person name="Mao Y."/>
            <person name="Li X."/>
            <person name="Wang H."/>
            <person name="Chen T."/>
            <person name="Wang W."/>
            <person name="Yang R."/>
        </authorList>
    </citation>
    <scope>NUCLEOTIDE SEQUENCE [LARGE SCALE GENOMIC DNA]</scope>
    <source>
        <strain evidence="2">TTIB1903HZAU</strain>
        <tissue evidence="2">Muscle</tissue>
    </source>
</reference>
<evidence type="ECO:0000259" key="1">
    <source>
        <dbReference type="PROSITE" id="PS50209"/>
    </source>
</evidence>
<dbReference type="AlphaFoldDB" id="A0A5A9PN72"/>
<organism evidence="2 3">
    <name type="scientific">Triplophysa tibetana</name>
    <dbReference type="NCBI Taxonomy" id="1572043"/>
    <lineage>
        <taxon>Eukaryota</taxon>
        <taxon>Metazoa</taxon>
        <taxon>Chordata</taxon>
        <taxon>Craniata</taxon>
        <taxon>Vertebrata</taxon>
        <taxon>Euteleostomi</taxon>
        <taxon>Actinopterygii</taxon>
        <taxon>Neopterygii</taxon>
        <taxon>Teleostei</taxon>
        <taxon>Ostariophysi</taxon>
        <taxon>Cypriniformes</taxon>
        <taxon>Nemacheilidae</taxon>
        <taxon>Triplophysa</taxon>
    </lineage>
</organism>
<name>A0A5A9PN72_9TELE</name>
<dbReference type="EMBL" id="SOYY01000003">
    <property type="protein sequence ID" value="KAA0723255.1"/>
    <property type="molecule type" value="Genomic_DNA"/>
</dbReference>
<sequence length="326" mass="36217">MAQINHLQDIDEKDLSDVVLIRNSVGVCLRGSFRSTGRQVAVKLLTDRPCYRDLAYMSPEGAIPSVEADIYSFGILLWETLNRKRPCEECAVVLQKALAVFDPQTFTDAVLHLKTCKQSGNCTDTKNWTSKVIPRNESHSSQNPKSEAKVKVSALMTRCYPQIRCCMDTQNNSVQAGSSCSDHGFTQTTGHCESPQRQSHTSLRSHCVSPAALYQSKLQHNAGNQVTCRMSSGRSCCQLLQERREVIIRFMTEGRLNKVLDVLRARNAVTHETYEIITAALTLNARTRCLLDICSCLGENVAILVATTLGLVSNKNTQEGYKWQAG</sequence>
<dbReference type="SUPFAM" id="SSF56112">
    <property type="entry name" value="Protein kinase-like (PK-like)"/>
    <property type="match status" value="1"/>
</dbReference>
<evidence type="ECO:0000313" key="3">
    <source>
        <dbReference type="Proteomes" id="UP000324632"/>
    </source>
</evidence>
<dbReference type="InterPro" id="IPR001315">
    <property type="entry name" value="CARD"/>
</dbReference>
<dbReference type="InterPro" id="IPR011009">
    <property type="entry name" value="Kinase-like_dom_sf"/>
</dbReference>
<dbReference type="GO" id="GO:0042981">
    <property type="term" value="P:regulation of apoptotic process"/>
    <property type="evidence" value="ECO:0007669"/>
    <property type="project" value="InterPro"/>
</dbReference>
<protein>
    <recommendedName>
        <fullName evidence="1">CARD domain-containing protein</fullName>
    </recommendedName>
</protein>
<dbReference type="PROSITE" id="PS50209">
    <property type="entry name" value="CARD"/>
    <property type="match status" value="1"/>
</dbReference>
<accession>A0A5A9PN72</accession>
<dbReference type="Pfam" id="PF00619">
    <property type="entry name" value="CARD"/>
    <property type="match status" value="1"/>
</dbReference>
<dbReference type="InterPro" id="IPR011029">
    <property type="entry name" value="DEATH-like_dom_sf"/>
</dbReference>
<evidence type="ECO:0000313" key="2">
    <source>
        <dbReference type="EMBL" id="KAA0723255.1"/>
    </source>
</evidence>
<dbReference type="SUPFAM" id="SSF47986">
    <property type="entry name" value="DEATH domain"/>
    <property type="match status" value="1"/>
</dbReference>
<feature type="domain" description="CARD" evidence="1">
    <location>
        <begin position="238"/>
        <end position="309"/>
    </location>
</feature>
<dbReference type="Gene3D" id="1.10.533.10">
    <property type="entry name" value="Death Domain, Fas"/>
    <property type="match status" value="1"/>
</dbReference>
<keyword evidence="3" id="KW-1185">Reference proteome</keyword>
<dbReference type="Proteomes" id="UP000324632">
    <property type="component" value="Chromosome 3"/>
</dbReference>